<gene>
    <name evidence="2" type="ORF">HAX54_035576</name>
</gene>
<dbReference type="Proteomes" id="UP000823775">
    <property type="component" value="Unassembled WGS sequence"/>
</dbReference>
<organism evidence="2 3">
    <name type="scientific">Datura stramonium</name>
    <name type="common">Jimsonweed</name>
    <name type="synonym">Common thornapple</name>
    <dbReference type="NCBI Taxonomy" id="4076"/>
    <lineage>
        <taxon>Eukaryota</taxon>
        <taxon>Viridiplantae</taxon>
        <taxon>Streptophyta</taxon>
        <taxon>Embryophyta</taxon>
        <taxon>Tracheophyta</taxon>
        <taxon>Spermatophyta</taxon>
        <taxon>Magnoliopsida</taxon>
        <taxon>eudicotyledons</taxon>
        <taxon>Gunneridae</taxon>
        <taxon>Pentapetalae</taxon>
        <taxon>asterids</taxon>
        <taxon>lamiids</taxon>
        <taxon>Solanales</taxon>
        <taxon>Solanaceae</taxon>
        <taxon>Solanoideae</taxon>
        <taxon>Datureae</taxon>
        <taxon>Datura</taxon>
    </lineage>
</organism>
<comment type="caution">
    <text evidence="2">The sequence shown here is derived from an EMBL/GenBank/DDBJ whole genome shotgun (WGS) entry which is preliminary data.</text>
</comment>
<keyword evidence="1" id="KW-1133">Transmembrane helix</keyword>
<sequence length="99" mass="11007">MYSRVGIPTFTYIVLLFYQLPIISELLFICCLSYLVHFSPDAIVGGRAFMPVALDHQYAEPRRFWLTVVSLVARCARSGMAWGASHAPLSLGGDTKPEV</sequence>
<evidence type="ECO:0000313" key="3">
    <source>
        <dbReference type="Proteomes" id="UP000823775"/>
    </source>
</evidence>
<keyword evidence="1" id="KW-0812">Transmembrane</keyword>
<dbReference type="EMBL" id="JACEIK010004655">
    <property type="protein sequence ID" value="MCD9646052.1"/>
    <property type="molecule type" value="Genomic_DNA"/>
</dbReference>
<evidence type="ECO:0000256" key="1">
    <source>
        <dbReference type="SAM" id="Phobius"/>
    </source>
</evidence>
<proteinExistence type="predicted"/>
<keyword evidence="1" id="KW-0472">Membrane</keyword>
<keyword evidence="3" id="KW-1185">Reference proteome</keyword>
<name>A0ABS8VGL5_DATST</name>
<evidence type="ECO:0000313" key="2">
    <source>
        <dbReference type="EMBL" id="MCD9646052.1"/>
    </source>
</evidence>
<accession>A0ABS8VGL5</accession>
<feature type="transmembrane region" description="Helical" evidence="1">
    <location>
        <begin position="12"/>
        <end position="36"/>
    </location>
</feature>
<reference evidence="2 3" key="1">
    <citation type="journal article" date="2021" name="BMC Genomics">
        <title>Datura genome reveals duplications of psychoactive alkaloid biosynthetic genes and high mutation rate following tissue culture.</title>
        <authorList>
            <person name="Rajewski A."/>
            <person name="Carter-House D."/>
            <person name="Stajich J."/>
            <person name="Litt A."/>
        </authorList>
    </citation>
    <scope>NUCLEOTIDE SEQUENCE [LARGE SCALE GENOMIC DNA]</scope>
    <source>
        <strain evidence="2">AR-01</strain>
    </source>
</reference>
<protein>
    <submittedName>
        <fullName evidence="2">Uncharacterized protein</fullName>
    </submittedName>
</protein>